<feature type="transmembrane region" description="Helical" evidence="6">
    <location>
        <begin position="204"/>
        <end position="223"/>
    </location>
</feature>
<keyword evidence="3 6" id="KW-0812">Transmembrane</keyword>
<evidence type="ECO:0000256" key="2">
    <source>
        <dbReference type="ARBA" id="ARBA00022448"/>
    </source>
</evidence>
<evidence type="ECO:0000256" key="4">
    <source>
        <dbReference type="ARBA" id="ARBA00022989"/>
    </source>
</evidence>
<feature type="transmembrane region" description="Helical" evidence="6">
    <location>
        <begin position="364"/>
        <end position="384"/>
    </location>
</feature>
<feature type="domain" description="Major facilitator superfamily (MFS) profile" evidence="7">
    <location>
        <begin position="9"/>
        <end position="389"/>
    </location>
</feature>
<dbReference type="GO" id="GO:0022857">
    <property type="term" value="F:transmembrane transporter activity"/>
    <property type="evidence" value="ECO:0007669"/>
    <property type="project" value="InterPro"/>
</dbReference>
<dbReference type="RefSeq" id="WP_186088486.1">
    <property type="nucleotide sequence ID" value="NZ_BMDB01000004.1"/>
</dbReference>
<keyword evidence="5 6" id="KW-0472">Membrane</keyword>
<feature type="transmembrane region" description="Helical" evidence="6">
    <location>
        <begin position="70"/>
        <end position="90"/>
    </location>
</feature>
<evidence type="ECO:0000256" key="6">
    <source>
        <dbReference type="SAM" id="Phobius"/>
    </source>
</evidence>
<dbReference type="InterPro" id="IPR020846">
    <property type="entry name" value="MFS_dom"/>
</dbReference>
<keyword evidence="2" id="KW-0813">Transport</keyword>
<dbReference type="PANTHER" id="PTHR23521:SF2">
    <property type="entry name" value="TRANSPORTER MFS SUPERFAMILY"/>
    <property type="match status" value="1"/>
</dbReference>
<dbReference type="AlphaFoldDB" id="A0A6V7RNP2"/>
<dbReference type="InterPro" id="IPR011701">
    <property type="entry name" value="MFS"/>
</dbReference>
<accession>A0A6V7RNP2</accession>
<protein>
    <submittedName>
        <fullName evidence="8">Putative MFS-type transporter YcaD</fullName>
    </submittedName>
</protein>
<evidence type="ECO:0000313" key="9">
    <source>
        <dbReference type="Proteomes" id="UP000521032"/>
    </source>
</evidence>
<feature type="transmembrane region" description="Helical" evidence="6">
    <location>
        <begin position="96"/>
        <end position="117"/>
    </location>
</feature>
<evidence type="ECO:0000313" key="8">
    <source>
        <dbReference type="EMBL" id="CAD2079677.1"/>
    </source>
</evidence>
<dbReference type="Gene3D" id="1.20.1250.20">
    <property type="entry name" value="MFS general substrate transporter like domains"/>
    <property type="match status" value="2"/>
</dbReference>
<feature type="transmembrane region" description="Helical" evidence="6">
    <location>
        <begin position="41"/>
        <end position="63"/>
    </location>
</feature>
<dbReference type="Proteomes" id="UP000521032">
    <property type="component" value="Unassembled WGS sequence"/>
</dbReference>
<proteinExistence type="predicted"/>
<feature type="transmembrane region" description="Helical" evidence="6">
    <location>
        <begin position="12"/>
        <end position="35"/>
    </location>
</feature>
<comment type="caution">
    <text evidence="8">The sequence shown here is derived from an EMBL/GenBank/DDBJ whole genome shotgun (WGS) entry which is preliminary data.</text>
</comment>
<evidence type="ECO:0000259" key="7">
    <source>
        <dbReference type="PROSITE" id="PS50850"/>
    </source>
</evidence>
<evidence type="ECO:0000256" key="1">
    <source>
        <dbReference type="ARBA" id="ARBA00004651"/>
    </source>
</evidence>
<feature type="transmembrane region" description="Helical" evidence="6">
    <location>
        <begin position="300"/>
        <end position="324"/>
    </location>
</feature>
<organism evidence="8 9">
    <name type="scientific">Phocicoccus schoeneichii</name>
    <dbReference type="NCBI Taxonomy" id="1812261"/>
    <lineage>
        <taxon>Bacteria</taxon>
        <taxon>Bacillati</taxon>
        <taxon>Bacillota</taxon>
        <taxon>Bacilli</taxon>
        <taxon>Bacillales</taxon>
        <taxon>Salinicoccaceae</taxon>
        <taxon>Phocicoccus</taxon>
    </lineage>
</organism>
<dbReference type="EMBL" id="CAJEWE010000011">
    <property type="protein sequence ID" value="CAD2079677.1"/>
    <property type="molecule type" value="Genomic_DNA"/>
</dbReference>
<dbReference type="PANTHER" id="PTHR23521">
    <property type="entry name" value="TRANSPORTER MFS SUPERFAMILY"/>
    <property type="match status" value="1"/>
</dbReference>
<dbReference type="SUPFAM" id="SSF103473">
    <property type="entry name" value="MFS general substrate transporter"/>
    <property type="match status" value="1"/>
</dbReference>
<sequence length="394" mass="43145">MQLGSFKARFIILSIIVCISGFSQGLLLPLISFIFEERGVSASLSGLHTAGLYIGVFLSSLVIEGPMRKYGYRFLIIVGGITVSLAILSFPILDTVLIWFILRIIIGIADNVLHISTQTWLTQTTPIEKLGRVIAIYGLFFSLGFMIGPKVSELVVIWEPLPFVVSGVLTMLAWPLILLIKDAKDARPDPTDAPMTFFTTLKNFKAVIITSWAAFMFPMLYGFFEASINSNFPVFALRNGLEISAVTWILPMFNFGGILLQLPIGALGDKIGRGKLLSILMVIGIIAFTLMEVFNQSFLGLMILFTVSGMATGSVFSLGLGYMADVTPRENLPAGNVMANIMFSIGSIIGPIIGGFVISVTDGALYFTFFVVIMAIILILNLVYMSKRRNRMAQ</sequence>
<dbReference type="Pfam" id="PF07690">
    <property type="entry name" value="MFS_1"/>
    <property type="match status" value="1"/>
</dbReference>
<feature type="transmembrane region" description="Helical" evidence="6">
    <location>
        <begin position="129"/>
        <end position="148"/>
    </location>
</feature>
<feature type="transmembrane region" description="Helical" evidence="6">
    <location>
        <begin position="243"/>
        <end position="264"/>
    </location>
</feature>
<feature type="transmembrane region" description="Helical" evidence="6">
    <location>
        <begin position="336"/>
        <end position="358"/>
    </location>
</feature>
<dbReference type="GO" id="GO:0005886">
    <property type="term" value="C:plasma membrane"/>
    <property type="evidence" value="ECO:0007669"/>
    <property type="project" value="UniProtKB-SubCell"/>
</dbReference>
<feature type="transmembrane region" description="Helical" evidence="6">
    <location>
        <begin position="160"/>
        <end position="180"/>
    </location>
</feature>
<name>A0A6V7RNP2_9BACL</name>
<evidence type="ECO:0000256" key="5">
    <source>
        <dbReference type="ARBA" id="ARBA00023136"/>
    </source>
</evidence>
<keyword evidence="4 6" id="KW-1133">Transmembrane helix</keyword>
<evidence type="ECO:0000256" key="3">
    <source>
        <dbReference type="ARBA" id="ARBA00022692"/>
    </source>
</evidence>
<keyword evidence="9" id="KW-1185">Reference proteome</keyword>
<feature type="transmembrane region" description="Helical" evidence="6">
    <location>
        <begin position="276"/>
        <end position="294"/>
    </location>
</feature>
<gene>
    <name evidence="8" type="primary">ycaD</name>
    <name evidence="8" type="ORF">JEOSCH030_01687</name>
</gene>
<dbReference type="PROSITE" id="PS50850">
    <property type="entry name" value="MFS"/>
    <property type="match status" value="1"/>
</dbReference>
<dbReference type="InterPro" id="IPR036259">
    <property type="entry name" value="MFS_trans_sf"/>
</dbReference>
<comment type="subcellular location">
    <subcellularLocation>
        <location evidence="1">Cell membrane</location>
        <topology evidence="1">Multi-pass membrane protein</topology>
    </subcellularLocation>
</comment>
<reference evidence="8 9" key="1">
    <citation type="submission" date="2020-07" db="EMBL/GenBank/DDBJ databases">
        <authorList>
            <person name="Criscuolo A."/>
        </authorList>
    </citation>
    <scope>NUCLEOTIDE SEQUENCE [LARGE SCALE GENOMIC DNA]</scope>
    <source>
        <strain evidence="9">CIP 111030</strain>
    </source>
</reference>